<proteinExistence type="predicted"/>
<feature type="compositionally biased region" description="Pro residues" evidence="1">
    <location>
        <begin position="373"/>
        <end position="387"/>
    </location>
</feature>
<evidence type="ECO:0000313" key="4">
    <source>
        <dbReference type="Proteomes" id="UP000517765"/>
    </source>
</evidence>
<dbReference type="SMART" id="SM00530">
    <property type="entry name" value="HTH_XRE"/>
    <property type="match status" value="1"/>
</dbReference>
<sequence length="387" mass="41682">MLSPFDAHIDAELAQAVATIAHLRRALEETSTPGEAEEVLDLFEKLLRDLERVKPTVIGRTRQHGASWDAVGRSIGMNKDAARKKYNTNNVQRALARIQDGRPATPHPQRAPVHPPPPPPRTASAALPLAEVDDLPLEGDLSPAISDPEPASAGGTSLVEQDLAAVLSSLQRASGHSLRELAARTQLSPSFLSRLMTGERFPSWRATLAIAKACGADPDVLRMVWEDAHARRSAANPRPATLAGALRYLHARAGSPSPDFLVLDEPDLTPDLVTGLLAGTLNGTWEQVCCLIHALDGEKMFFRELWEAEVERGTPTPAVRPMPSTETQNRTRTRVEGLLAVFGGTLCQTLPHTGARRPLPTPIQGATTWPTALPSPPLPRPGDPLSP</sequence>
<dbReference type="AlphaFoldDB" id="A0A7W3ZV81"/>
<dbReference type="RefSeq" id="WP_181356512.1">
    <property type="nucleotide sequence ID" value="NZ_JABJXA010000204.1"/>
</dbReference>
<protein>
    <submittedName>
        <fullName evidence="3">Helix-turn-helix domain-containing protein</fullName>
    </submittedName>
</protein>
<dbReference type="SUPFAM" id="SSF47413">
    <property type="entry name" value="lambda repressor-like DNA-binding domains"/>
    <property type="match status" value="1"/>
</dbReference>
<dbReference type="Proteomes" id="UP000517765">
    <property type="component" value="Unassembled WGS sequence"/>
</dbReference>
<feature type="region of interest" description="Disordered" evidence="1">
    <location>
        <begin position="137"/>
        <end position="156"/>
    </location>
</feature>
<evidence type="ECO:0000256" key="1">
    <source>
        <dbReference type="SAM" id="MobiDB-lite"/>
    </source>
</evidence>
<evidence type="ECO:0000259" key="2">
    <source>
        <dbReference type="PROSITE" id="PS50943"/>
    </source>
</evidence>
<organism evidence="3 4">
    <name type="scientific">Streptomyces alkaliterrae</name>
    <dbReference type="NCBI Taxonomy" id="2213162"/>
    <lineage>
        <taxon>Bacteria</taxon>
        <taxon>Bacillati</taxon>
        <taxon>Actinomycetota</taxon>
        <taxon>Actinomycetes</taxon>
        <taxon>Kitasatosporales</taxon>
        <taxon>Streptomycetaceae</taxon>
        <taxon>Streptomyces</taxon>
    </lineage>
</organism>
<dbReference type="Pfam" id="PF13560">
    <property type="entry name" value="HTH_31"/>
    <property type="match status" value="1"/>
</dbReference>
<name>A0A7W3ZV81_9ACTN</name>
<comment type="caution">
    <text evidence="3">The sequence shown here is derived from an EMBL/GenBank/DDBJ whole genome shotgun (WGS) entry which is preliminary data.</text>
</comment>
<feature type="domain" description="HTH cro/C1-type" evidence="2">
    <location>
        <begin position="177"/>
        <end position="221"/>
    </location>
</feature>
<dbReference type="EMBL" id="JABJXA010000204">
    <property type="protein sequence ID" value="MBB1261746.1"/>
    <property type="molecule type" value="Genomic_DNA"/>
</dbReference>
<dbReference type="InterPro" id="IPR001387">
    <property type="entry name" value="Cro/C1-type_HTH"/>
</dbReference>
<dbReference type="InterPro" id="IPR010982">
    <property type="entry name" value="Lambda_DNA-bd_dom_sf"/>
</dbReference>
<dbReference type="GO" id="GO:0003677">
    <property type="term" value="F:DNA binding"/>
    <property type="evidence" value="ECO:0007669"/>
    <property type="project" value="InterPro"/>
</dbReference>
<dbReference type="Gene3D" id="1.10.260.40">
    <property type="entry name" value="lambda repressor-like DNA-binding domains"/>
    <property type="match status" value="1"/>
</dbReference>
<accession>A0A7W3ZV81</accession>
<dbReference type="CDD" id="cd00093">
    <property type="entry name" value="HTH_XRE"/>
    <property type="match status" value="1"/>
</dbReference>
<gene>
    <name evidence="3" type="ORF">H3147_23450</name>
</gene>
<reference evidence="4" key="1">
    <citation type="submission" date="2020-05" db="EMBL/GenBank/DDBJ databases">
        <title>Classification of alakaliphilic streptomycetes isolated from an alkaline soil next to Lonar Crater, India and a proposal for the recognition of Streptomyces alkaliterrae sp. nov.</title>
        <authorList>
            <person name="Golinska P."/>
        </authorList>
    </citation>
    <scope>NUCLEOTIDE SEQUENCE [LARGE SCALE GENOMIC DNA]</scope>
    <source>
        <strain evidence="4">OF8</strain>
    </source>
</reference>
<dbReference type="PROSITE" id="PS50943">
    <property type="entry name" value="HTH_CROC1"/>
    <property type="match status" value="1"/>
</dbReference>
<feature type="region of interest" description="Disordered" evidence="1">
    <location>
        <begin position="101"/>
        <end position="124"/>
    </location>
</feature>
<feature type="region of interest" description="Disordered" evidence="1">
    <location>
        <begin position="352"/>
        <end position="387"/>
    </location>
</feature>
<evidence type="ECO:0000313" key="3">
    <source>
        <dbReference type="EMBL" id="MBB1261746.1"/>
    </source>
</evidence>